<proteinExistence type="predicted"/>
<geneLocation type="plasmid" evidence="2">
    <name>pAoF64/95</name>
</geneLocation>
<dbReference type="EMBL" id="JX683454">
    <property type="protein sequence ID" value="AFX65719.1"/>
    <property type="molecule type" value="Genomic_DNA"/>
</dbReference>
<name>K7WUR2_AGRTU</name>
<sequence length="52" mass="5802">MNQAGAQRNRARLIQEKEEYRRNQHSDARPGEISGILVVRWVGNRAAAGASI</sequence>
<dbReference type="AlphaFoldDB" id="K7WUR2"/>
<accession>K7WUR2</accession>
<evidence type="ECO:0000313" key="2">
    <source>
        <dbReference type="EMBL" id="AFX65719.1"/>
    </source>
</evidence>
<feature type="compositionally biased region" description="Basic and acidic residues" evidence="1">
    <location>
        <begin position="13"/>
        <end position="28"/>
    </location>
</feature>
<feature type="region of interest" description="Disordered" evidence="1">
    <location>
        <begin position="1"/>
        <end position="28"/>
    </location>
</feature>
<keyword evidence="2" id="KW-0614">Plasmid</keyword>
<organism evidence="2">
    <name type="scientific">Agrobacterium tumefaciens</name>
    <dbReference type="NCBI Taxonomy" id="358"/>
    <lineage>
        <taxon>Bacteria</taxon>
        <taxon>Pseudomonadati</taxon>
        <taxon>Pseudomonadota</taxon>
        <taxon>Alphaproteobacteria</taxon>
        <taxon>Hyphomicrobiales</taxon>
        <taxon>Rhizobiaceae</taxon>
        <taxon>Rhizobium/Agrobacterium group</taxon>
        <taxon>Agrobacterium</taxon>
        <taxon>Agrobacterium tumefaciens complex</taxon>
    </lineage>
</organism>
<protein>
    <submittedName>
        <fullName evidence="2">Uncharacterized protein</fullName>
    </submittedName>
</protein>
<evidence type="ECO:0000256" key="1">
    <source>
        <dbReference type="SAM" id="MobiDB-lite"/>
    </source>
</evidence>
<reference evidence="2" key="1">
    <citation type="journal article" date="2014" name="J. Bacteriol.">
        <title>Quorum-dependent mannopine-inducible conjugative transfer of an Agrobacterium opine-catabolic plasmid.</title>
        <authorList>
            <person name="Wetzel M.E."/>
            <person name="Kim K.S."/>
            <person name="Miller M."/>
            <person name="Olsen G.J."/>
            <person name="Farrand S.K."/>
        </authorList>
    </citation>
    <scope>NUCLEOTIDE SEQUENCE</scope>
    <source>
        <strain evidence="2">F64/95</strain>
        <plasmid evidence="2">pAoF64/95</plasmid>
    </source>
</reference>